<protein>
    <submittedName>
        <fullName evidence="1">Uncharacterized protein</fullName>
    </submittedName>
</protein>
<keyword evidence="2" id="KW-1185">Reference proteome</keyword>
<dbReference type="Proteomes" id="UP001055879">
    <property type="component" value="Linkage Group LG12"/>
</dbReference>
<reference evidence="2" key="1">
    <citation type="journal article" date="2022" name="Mol. Ecol. Resour.">
        <title>The genomes of chicory, endive, great burdock and yacon provide insights into Asteraceae palaeo-polyploidization history and plant inulin production.</title>
        <authorList>
            <person name="Fan W."/>
            <person name="Wang S."/>
            <person name="Wang H."/>
            <person name="Wang A."/>
            <person name="Jiang F."/>
            <person name="Liu H."/>
            <person name="Zhao H."/>
            <person name="Xu D."/>
            <person name="Zhang Y."/>
        </authorList>
    </citation>
    <scope>NUCLEOTIDE SEQUENCE [LARGE SCALE GENOMIC DNA]</scope>
    <source>
        <strain evidence="2">cv. Niubang</strain>
    </source>
</reference>
<sequence>MCYSPPELSEPPADFDTKSLDFNQSMEQQREMTMKTVDYLRELGAFDGWFSKKGTDGELWRFALAETVSVIDHSLGIKLGVHFFLRGGDICFMGTKRHHDKWFKPTETFEVKGCFAMTELGHRSDKTDPGILGIFYKLSSSSPALILLIPKQQIEATGAERRTHQPARVLGNLVCSNICI</sequence>
<evidence type="ECO:0000313" key="1">
    <source>
        <dbReference type="EMBL" id="KAI3685368.1"/>
    </source>
</evidence>
<proteinExistence type="predicted"/>
<evidence type="ECO:0000313" key="2">
    <source>
        <dbReference type="Proteomes" id="UP001055879"/>
    </source>
</evidence>
<comment type="caution">
    <text evidence="1">The sequence shown here is derived from an EMBL/GenBank/DDBJ whole genome shotgun (WGS) entry which is preliminary data.</text>
</comment>
<dbReference type="EMBL" id="CM042058">
    <property type="protein sequence ID" value="KAI3685368.1"/>
    <property type="molecule type" value="Genomic_DNA"/>
</dbReference>
<reference evidence="1 2" key="2">
    <citation type="journal article" date="2022" name="Mol. Ecol. Resour.">
        <title>The genomes of chicory, endive, great burdock and yacon provide insights into Asteraceae paleo-polyploidization history and plant inulin production.</title>
        <authorList>
            <person name="Fan W."/>
            <person name="Wang S."/>
            <person name="Wang H."/>
            <person name="Wang A."/>
            <person name="Jiang F."/>
            <person name="Liu H."/>
            <person name="Zhao H."/>
            <person name="Xu D."/>
            <person name="Zhang Y."/>
        </authorList>
    </citation>
    <scope>NUCLEOTIDE SEQUENCE [LARGE SCALE GENOMIC DNA]</scope>
    <source>
        <strain evidence="2">cv. Niubang</strain>
    </source>
</reference>
<gene>
    <name evidence="1" type="ORF">L6452_34610</name>
</gene>
<name>A0ACB8YJP8_ARCLA</name>
<organism evidence="1 2">
    <name type="scientific">Arctium lappa</name>
    <name type="common">Greater burdock</name>
    <name type="synonym">Lappa major</name>
    <dbReference type="NCBI Taxonomy" id="4217"/>
    <lineage>
        <taxon>Eukaryota</taxon>
        <taxon>Viridiplantae</taxon>
        <taxon>Streptophyta</taxon>
        <taxon>Embryophyta</taxon>
        <taxon>Tracheophyta</taxon>
        <taxon>Spermatophyta</taxon>
        <taxon>Magnoliopsida</taxon>
        <taxon>eudicotyledons</taxon>
        <taxon>Gunneridae</taxon>
        <taxon>Pentapetalae</taxon>
        <taxon>asterids</taxon>
        <taxon>campanulids</taxon>
        <taxon>Asterales</taxon>
        <taxon>Asteraceae</taxon>
        <taxon>Carduoideae</taxon>
        <taxon>Cardueae</taxon>
        <taxon>Arctiinae</taxon>
        <taxon>Arctium</taxon>
    </lineage>
</organism>
<accession>A0ACB8YJP8</accession>